<comment type="caution">
    <text evidence="3">The sequence shown here is derived from an EMBL/GenBank/DDBJ whole genome shotgun (WGS) entry which is preliminary data.</text>
</comment>
<evidence type="ECO:0000313" key="4">
    <source>
        <dbReference type="Proteomes" id="UP001243286"/>
    </source>
</evidence>
<feature type="compositionally biased region" description="Polar residues" evidence="1">
    <location>
        <begin position="28"/>
        <end position="54"/>
    </location>
</feature>
<keyword evidence="2" id="KW-0732">Signal</keyword>
<protein>
    <submittedName>
        <fullName evidence="3">Uncharacterized protein</fullName>
    </submittedName>
</protein>
<feature type="signal peptide" evidence="2">
    <location>
        <begin position="1"/>
        <end position="28"/>
    </location>
</feature>
<dbReference type="EMBL" id="JASBQV010000007">
    <property type="protein sequence ID" value="MDI3234662.1"/>
    <property type="molecule type" value="Genomic_DNA"/>
</dbReference>
<feature type="region of interest" description="Disordered" evidence="1">
    <location>
        <begin position="28"/>
        <end position="104"/>
    </location>
</feature>
<keyword evidence="4" id="KW-1185">Reference proteome</keyword>
<dbReference type="RefSeq" id="WP_014971638.1">
    <property type="nucleotide sequence ID" value="NZ_JANJYY010000013.1"/>
</dbReference>
<name>A0ABT6R145_9BACL</name>
<sequence>MKPKPVAKWIVGLSSSIFLGLAIGQLSVASGDQPTNPVKTGDSYSDETTIPTQPSQGDDDEWGESEDEDGYYEAEDEDEAWQSNDTSGFDQPSGGSDGQSSHSK</sequence>
<evidence type="ECO:0000313" key="3">
    <source>
        <dbReference type="EMBL" id="MDI3234662.1"/>
    </source>
</evidence>
<evidence type="ECO:0000256" key="2">
    <source>
        <dbReference type="SAM" id="SignalP"/>
    </source>
</evidence>
<proteinExistence type="predicted"/>
<dbReference type="Proteomes" id="UP001243286">
    <property type="component" value="Unassembled WGS sequence"/>
</dbReference>
<gene>
    <name evidence="3" type="ORF">QK289_06550</name>
</gene>
<accession>A0ABT6R145</accession>
<evidence type="ECO:0000256" key="1">
    <source>
        <dbReference type="SAM" id="MobiDB-lite"/>
    </source>
</evidence>
<feature type="compositionally biased region" description="Acidic residues" evidence="1">
    <location>
        <begin position="57"/>
        <end position="80"/>
    </location>
</feature>
<organism evidence="3 4">
    <name type="scientific">Exiguobacterium antarcticum</name>
    <dbReference type="NCBI Taxonomy" id="132920"/>
    <lineage>
        <taxon>Bacteria</taxon>
        <taxon>Bacillati</taxon>
        <taxon>Bacillota</taxon>
        <taxon>Bacilli</taxon>
        <taxon>Bacillales</taxon>
        <taxon>Bacillales Family XII. Incertae Sedis</taxon>
        <taxon>Exiguobacterium</taxon>
    </lineage>
</organism>
<feature type="compositionally biased region" description="Low complexity" evidence="1">
    <location>
        <begin position="87"/>
        <end position="104"/>
    </location>
</feature>
<reference evidence="3 4" key="1">
    <citation type="submission" date="2023-04" db="EMBL/GenBank/DDBJ databases">
        <title>Antarctic isolates genomes.</title>
        <authorList>
            <person name="Dimov S.G."/>
        </authorList>
    </citation>
    <scope>NUCLEOTIDE SEQUENCE [LARGE SCALE GENOMIC DNA]</scope>
    <source>
        <strain evidence="3 4">AL19</strain>
    </source>
</reference>
<feature type="chain" id="PRO_5045761552" evidence="2">
    <location>
        <begin position="29"/>
        <end position="104"/>
    </location>
</feature>